<dbReference type="Proteomes" id="UP000014303">
    <property type="component" value="Unassembled WGS sequence"/>
</dbReference>
<dbReference type="SUPFAM" id="SSF51445">
    <property type="entry name" value="(Trans)glycosidases"/>
    <property type="match status" value="1"/>
</dbReference>
<gene>
    <name evidence="1" type="ORF">Lpp7_14575</name>
</gene>
<dbReference type="EMBL" id="ANJV01000413">
    <property type="protein sequence ID" value="EPC48659.1"/>
    <property type="molecule type" value="Genomic_DNA"/>
</dbReference>
<evidence type="ECO:0000313" key="2">
    <source>
        <dbReference type="Proteomes" id="UP000014303"/>
    </source>
</evidence>
<name>A0A8E0ICW1_LACPA</name>
<dbReference type="PROSITE" id="PS00653">
    <property type="entry name" value="GLYCOSYL_HYDROL_F1_2"/>
    <property type="match status" value="1"/>
</dbReference>
<proteinExistence type="predicted"/>
<protein>
    <submittedName>
        <fullName evidence="1">6-phospho-beta-glucosidase</fullName>
    </submittedName>
</protein>
<evidence type="ECO:0000313" key="1">
    <source>
        <dbReference type="EMBL" id="EPC48659.1"/>
    </source>
</evidence>
<accession>A0A8E0ICW1</accession>
<comment type="caution">
    <text evidence="1">The sequence shown here is derived from an EMBL/GenBank/DDBJ whole genome shotgun (WGS) entry which is preliminary data.</text>
</comment>
<dbReference type="InterPro" id="IPR017853">
    <property type="entry name" value="GH"/>
</dbReference>
<reference evidence="1 2" key="1">
    <citation type="journal article" date="2013" name="PLoS ONE">
        <title>Lactobacillus paracasei comparative genomics: towards species pan-genome definition and exploitation of diversity.</title>
        <authorList>
            <person name="Smokvina T."/>
            <person name="Wels M."/>
            <person name="Polka J."/>
            <person name="Chervaux C."/>
            <person name="Brisse S."/>
            <person name="Boekhorst J."/>
            <person name="van Hylckama Vlieg J.E."/>
            <person name="Siezen R.J."/>
        </authorList>
    </citation>
    <scope>NUCLEOTIDE SEQUENCE [LARGE SCALE GENOMIC DNA]</scope>
    <source>
        <strain evidence="1 2">Lpp7</strain>
    </source>
</reference>
<dbReference type="Gene3D" id="3.20.20.80">
    <property type="entry name" value="Glycosidases"/>
    <property type="match status" value="1"/>
</dbReference>
<dbReference type="Pfam" id="PF00232">
    <property type="entry name" value="Glyco_hydro_1"/>
    <property type="match status" value="1"/>
</dbReference>
<organism evidence="1 2">
    <name type="scientific">Lacticaseibacillus paracasei subsp. paracasei Lpp7</name>
    <dbReference type="NCBI Taxonomy" id="1256200"/>
    <lineage>
        <taxon>Bacteria</taxon>
        <taxon>Bacillati</taxon>
        <taxon>Bacillota</taxon>
        <taxon>Bacilli</taxon>
        <taxon>Lactobacillales</taxon>
        <taxon>Lactobacillaceae</taxon>
        <taxon>Lacticaseibacillus</taxon>
    </lineage>
</organism>
<dbReference type="InterPro" id="IPR001360">
    <property type="entry name" value="Glyco_hydro_1"/>
</dbReference>
<dbReference type="GO" id="GO:0004553">
    <property type="term" value="F:hydrolase activity, hydrolyzing O-glycosyl compounds"/>
    <property type="evidence" value="ECO:0007669"/>
    <property type="project" value="InterPro"/>
</dbReference>
<dbReference type="AlphaFoldDB" id="A0A8E0ICW1"/>
<dbReference type="InterPro" id="IPR033132">
    <property type="entry name" value="GH_1_N_CS"/>
</dbReference>
<dbReference type="GO" id="GO:0005975">
    <property type="term" value="P:carbohydrate metabolic process"/>
    <property type="evidence" value="ECO:0007669"/>
    <property type="project" value="InterPro"/>
</dbReference>
<sequence>MTNQQFPENFLWGGATAANQLEGAYQTDGKGLSTSDLLLGGDVNPPRKTTRELVPDAFYPSHEAIDHFHRFKEDIR</sequence>
<feature type="non-terminal residue" evidence="1">
    <location>
        <position position="76"/>
    </location>
</feature>